<dbReference type="Proteomes" id="UP000002287">
    <property type="component" value="Chromosome 2"/>
</dbReference>
<evidence type="ECO:0000313" key="3">
    <source>
        <dbReference type="EMBL" id="ABO57513.1"/>
    </source>
</evidence>
<sequence length="118" mass="13546">MASIVRGMTKPTQPPSRTADQFVVRFPDGMRDRIAEEAKKNNRSMNAEIVARLERSLEEPIFGDGTQMRTFEDVERRLQNLARQMDLKLRLVKATPRPRRSGPEDEPPGTTKRTIPKK</sequence>
<evidence type="ECO:0000259" key="2">
    <source>
        <dbReference type="Pfam" id="PF03869"/>
    </source>
</evidence>
<protein>
    <submittedName>
        <fullName evidence="3">Arc domain protein DNA binding domain protein</fullName>
    </submittedName>
</protein>
<dbReference type="eggNOG" id="ENOG5033BNF">
    <property type="taxonomic scope" value="Bacteria"/>
</dbReference>
<dbReference type="InterPro" id="IPR005569">
    <property type="entry name" value="Arc_DNA-bd_dom"/>
</dbReference>
<evidence type="ECO:0000256" key="1">
    <source>
        <dbReference type="SAM" id="MobiDB-lite"/>
    </source>
</evidence>
<dbReference type="GO" id="GO:0006355">
    <property type="term" value="P:regulation of DNA-templated transcription"/>
    <property type="evidence" value="ECO:0007669"/>
    <property type="project" value="InterPro"/>
</dbReference>
<evidence type="ECO:0000313" key="4">
    <source>
        <dbReference type="Proteomes" id="UP000002287"/>
    </source>
</evidence>
<dbReference type="HOGENOM" id="CLU_2068736_0_0_4"/>
<dbReference type="Pfam" id="PF03869">
    <property type="entry name" value="Arc"/>
    <property type="match status" value="1"/>
</dbReference>
<name>A4JML0_BURVG</name>
<dbReference type="InterPro" id="IPR010985">
    <property type="entry name" value="Ribbon_hlx_hlx"/>
</dbReference>
<dbReference type="Gene3D" id="1.10.1220.10">
    <property type="entry name" value="Met repressor-like"/>
    <property type="match status" value="1"/>
</dbReference>
<dbReference type="AlphaFoldDB" id="A4JML0"/>
<organism evidence="3 4">
    <name type="scientific">Burkholderia vietnamiensis (strain G4 / LMG 22486)</name>
    <name type="common">Burkholderia cepacia (strain R1808)</name>
    <dbReference type="NCBI Taxonomy" id="269482"/>
    <lineage>
        <taxon>Bacteria</taxon>
        <taxon>Pseudomonadati</taxon>
        <taxon>Pseudomonadota</taxon>
        <taxon>Betaproteobacteria</taxon>
        <taxon>Burkholderiales</taxon>
        <taxon>Burkholderiaceae</taxon>
        <taxon>Burkholderia</taxon>
        <taxon>Burkholderia cepacia complex</taxon>
    </lineage>
</organism>
<reference evidence="4" key="1">
    <citation type="submission" date="2007-03" db="EMBL/GenBank/DDBJ databases">
        <title>Complete sequence of chromosome 2 of Burkholderia vietnamiensis G4.</title>
        <authorList>
            <consortium name="US DOE Joint Genome Institute"/>
            <person name="Copeland A."/>
            <person name="Lucas S."/>
            <person name="Lapidus A."/>
            <person name="Barry K."/>
            <person name="Detter J.C."/>
            <person name="Glavina del Rio T."/>
            <person name="Hammon N."/>
            <person name="Israni S."/>
            <person name="Dalin E."/>
            <person name="Tice H."/>
            <person name="Pitluck S."/>
            <person name="Chain P."/>
            <person name="Malfatti S."/>
            <person name="Shin M."/>
            <person name="Vergez L."/>
            <person name="Schmutz J."/>
            <person name="Larimer F."/>
            <person name="Land M."/>
            <person name="Hauser L."/>
            <person name="Kyrpides N."/>
            <person name="Tiedje J."/>
            <person name="Richardson P."/>
        </authorList>
    </citation>
    <scope>NUCLEOTIDE SEQUENCE [LARGE SCALE GENOMIC DNA]</scope>
    <source>
        <strain evidence="4">G4 / LMG 22486</strain>
    </source>
</reference>
<feature type="domain" description="Arc-like DNA binding" evidence="2">
    <location>
        <begin position="16"/>
        <end position="59"/>
    </location>
</feature>
<dbReference type="SUPFAM" id="SSF47598">
    <property type="entry name" value="Ribbon-helix-helix"/>
    <property type="match status" value="1"/>
</dbReference>
<dbReference type="GO" id="GO:0003677">
    <property type="term" value="F:DNA binding"/>
    <property type="evidence" value="ECO:0007669"/>
    <property type="project" value="InterPro"/>
</dbReference>
<gene>
    <name evidence="3" type="ordered locus">Bcep1808_4550</name>
</gene>
<proteinExistence type="predicted"/>
<dbReference type="InterPro" id="IPR013321">
    <property type="entry name" value="Arc_rbn_hlx_hlx"/>
</dbReference>
<dbReference type="EMBL" id="CP000615">
    <property type="protein sequence ID" value="ABO57513.1"/>
    <property type="molecule type" value="Genomic_DNA"/>
</dbReference>
<feature type="region of interest" description="Disordered" evidence="1">
    <location>
        <begin position="93"/>
        <end position="118"/>
    </location>
</feature>
<accession>A4JML0</accession>
<dbReference type="KEGG" id="bvi:Bcep1808_4550"/>